<dbReference type="Proteomes" id="UP000178636">
    <property type="component" value="Unassembled WGS sequence"/>
</dbReference>
<evidence type="ECO:0000313" key="2">
    <source>
        <dbReference type="Proteomes" id="UP000178636"/>
    </source>
</evidence>
<comment type="caution">
    <text evidence="1">The sequence shown here is derived from an EMBL/GenBank/DDBJ whole genome shotgun (WGS) entry which is preliminary data.</text>
</comment>
<reference evidence="1 2" key="1">
    <citation type="journal article" date="2016" name="Nat. Commun.">
        <title>Thousands of microbial genomes shed light on interconnected biogeochemical processes in an aquifer system.</title>
        <authorList>
            <person name="Anantharaman K."/>
            <person name="Brown C.T."/>
            <person name="Hug L.A."/>
            <person name="Sharon I."/>
            <person name="Castelle C.J."/>
            <person name="Probst A.J."/>
            <person name="Thomas B.C."/>
            <person name="Singh A."/>
            <person name="Wilkins M.J."/>
            <person name="Karaoz U."/>
            <person name="Brodie E.L."/>
            <person name="Williams K.H."/>
            <person name="Hubbard S.S."/>
            <person name="Banfield J.F."/>
        </authorList>
    </citation>
    <scope>NUCLEOTIDE SEQUENCE [LARGE SCALE GENOMIC DNA]</scope>
</reference>
<dbReference type="STRING" id="1798664.A3C93_04415"/>
<evidence type="ECO:0000313" key="1">
    <source>
        <dbReference type="EMBL" id="OGZ11626.1"/>
    </source>
</evidence>
<protein>
    <submittedName>
        <fullName evidence="1">Uncharacterized protein</fullName>
    </submittedName>
</protein>
<accession>A0A1G2DDG9</accession>
<gene>
    <name evidence="1" type="ORF">A3C93_04415</name>
</gene>
<dbReference type="AlphaFoldDB" id="A0A1G2DDG9"/>
<proteinExistence type="predicted"/>
<sequence length="222" mass="24689">MEPARHGNGGVEEYWGDRPHKKLTNGDKYDYLPLRVKFQNHINKEWKMIASLKRLFGVSDVVSSPKSITVDYDSPIYIPRGASSVGRHEPLGCGKMEFDFSHIKLLEIPFGMSGAAYISGAPQDTRFCDAKVLDAFTFGNTKENRLIDPKTTRNLIAQLGTGTGPVYFFGTTFNVGGEEREAISVLNRGSLPALRYLVRLEEPITCLELQPSPVNFAAVYVN</sequence>
<dbReference type="EMBL" id="MHLO01000031">
    <property type="protein sequence ID" value="OGZ11626.1"/>
    <property type="molecule type" value="Genomic_DNA"/>
</dbReference>
<name>A0A1G2DDG9_9BACT</name>
<organism evidence="1 2">
    <name type="scientific">Candidatus Lloydbacteria bacterium RIFCSPHIGHO2_02_FULL_54_17</name>
    <dbReference type="NCBI Taxonomy" id="1798664"/>
    <lineage>
        <taxon>Bacteria</taxon>
        <taxon>Candidatus Lloydiibacteriota</taxon>
    </lineage>
</organism>